<organism evidence="2 3">
    <name type="scientific">Xiphophorus maculatus</name>
    <name type="common">Southern platyfish</name>
    <name type="synonym">Platypoecilus maculatus</name>
    <dbReference type="NCBI Taxonomy" id="8083"/>
    <lineage>
        <taxon>Eukaryota</taxon>
        <taxon>Metazoa</taxon>
        <taxon>Chordata</taxon>
        <taxon>Craniata</taxon>
        <taxon>Vertebrata</taxon>
        <taxon>Euteleostomi</taxon>
        <taxon>Actinopterygii</taxon>
        <taxon>Neopterygii</taxon>
        <taxon>Teleostei</taxon>
        <taxon>Neoteleostei</taxon>
        <taxon>Acanthomorphata</taxon>
        <taxon>Ovalentaria</taxon>
        <taxon>Atherinomorphae</taxon>
        <taxon>Cyprinodontiformes</taxon>
        <taxon>Poeciliidae</taxon>
        <taxon>Poeciliinae</taxon>
        <taxon>Xiphophorus</taxon>
    </lineage>
</organism>
<dbReference type="AlphaFoldDB" id="A0A3B5PZE5"/>
<reference evidence="3" key="2">
    <citation type="journal article" date="2013" name="Nat. Genet.">
        <title>The genome of the platyfish, Xiphophorus maculatus, provides insights into evolutionary adaptation and several complex traits.</title>
        <authorList>
            <person name="Schartl M."/>
            <person name="Walter R.B."/>
            <person name="Shen Y."/>
            <person name="Garcia T."/>
            <person name="Catchen J."/>
            <person name="Amores A."/>
            <person name="Braasch I."/>
            <person name="Chalopin D."/>
            <person name="Volff J.N."/>
            <person name="Lesch K.P."/>
            <person name="Bisazza A."/>
            <person name="Minx P."/>
            <person name="Hillier L."/>
            <person name="Wilson R.K."/>
            <person name="Fuerstenberg S."/>
            <person name="Boore J."/>
            <person name="Searle S."/>
            <person name="Postlethwait J.H."/>
            <person name="Warren W.C."/>
        </authorList>
    </citation>
    <scope>NUCLEOTIDE SEQUENCE [LARGE SCALE GENOMIC DNA]</scope>
    <source>
        <strain evidence="3">JP 163 A</strain>
    </source>
</reference>
<dbReference type="SUPFAM" id="SSF48371">
    <property type="entry name" value="ARM repeat"/>
    <property type="match status" value="1"/>
</dbReference>
<reference evidence="2" key="3">
    <citation type="submission" date="2025-08" db="UniProtKB">
        <authorList>
            <consortium name="Ensembl"/>
        </authorList>
    </citation>
    <scope>IDENTIFICATION</scope>
    <source>
        <strain evidence="2">JP 163 A</strain>
    </source>
</reference>
<dbReference type="STRING" id="8083.ENSXMAP00000024993"/>
<dbReference type="PANTHER" id="PTHR32170:SF3">
    <property type="entry name" value="PROTEASOME ACTIVATOR COMPLEX SUBUNIT 4"/>
    <property type="match status" value="1"/>
</dbReference>
<dbReference type="Gene3D" id="1.25.10.10">
    <property type="entry name" value="Leucine-rich Repeat Variant"/>
    <property type="match status" value="1"/>
</dbReference>
<proteinExistence type="predicted"/>
<dbReference type="GO" id="GO:0005829">
    <property type="term" value="C:cytosol"/>
    <property type="evidence" value="ECO:0007669"/>
    <property type="project" value="TreeGrafter"/>
</dbReference>
<dbReference type="GO" id="GO:0010499">
    <property type="term" value="P:proteasomal ubiquitin-independent protein catabolic process"/>
    <property type="evidence" value="ECO:0007669"/>
    <property type="project" value="TreeGrafter"/>
</dbReference>
<feature type="domain" description="Proteasome activator complex subunit 4 C-terminal" evidence="1">
    <location>
        <begin position="121"/>
        <end position="165"/>
    </location>
</feature>
<evidence type="ECO:0000313" key="3">
    <source>
        <dbReference type="Proteomes" id="UP000002852"/>
    </source>
</evidence>
<dbReference type="GO" id="GO:1990111">
    <property type="term" value="C:spermatoproteasome complex"/>
    <property type="evidence" value="ECO:0007669"/>
    <property type="project" value="TreeGrafter"/>
</dbReference>
<sequence length="236" mass="26887">MSQGLLYPEHIPLVLAALEEMAASRSWHARFSVLTYLQITVFYNLFTLLSLPAEVLRIRKLVMQLLLDEQLEVRDMACTTLSGLLQCQFFPLDSCLQTQLQTLSQTSLPKARGELASMDLVRRHAGVLGLSACILSSPYDVPQWMPQILMELSDHLNDPQPIEVRKQHARACSQTTRSNQCELKEYNFILQLRRKLCLWPFFKHEADVQCNPQSRQCAGEDNLVLLLLQSGGDDEE</sequence>
<protein>
    <recommendedName>
        <fullName evidence="1">Proteasome activator complex subunit 4 C-terminal domain-containing protein</fullName>
    </recommendedName>
</protein>
<accession>A0A3B5PZE5</accession>
<dbReference type="GO" id="GO:0016504">
    <property type="term" value="F:peptidase activator activity"/>
    <property type="evidence" value="ECO:0007669"/>
    <property type="project" value="InterPro"/>
</dbReference>
<dbReference type="GeneTree" id="ENSGT00390000011433"/>
<dbReference type="InterPro" id="IPR016024">
    <property type="entry name" value="ARM-type_fold"/>
</dbReference>
<dbReference type="PANTHER" id="PTHR32170">
    <property type="entry name" value="PROTEASOME ACTIVATOR COMPLEX SUBUNIT 4"/>
    <property type="match status" value="1"/>
</dbReference>
<keyword evidence="3" id="KW-1185">Reference proteome</keyword>
<name>A0A3B5PZE5_XIPMA</name>
<dbReference type="InterPro" id="IPR035309">
    <property type="entry name" value="PSME4"/>
</dbReference>
<reference evidence="3" key="1">
    <citation type="submission" date="2012-01" db="EMBL/GenBank/DDBJ databases">
        <authorList>
            <person name="Walter R."/>
            <person name="Schartl M."/>
            <person name="Warren W."/>
        </authorList>
    </citation>
    <scope>NUCLEOTIDE SEQUENCE [LARGE SCALE GENOMIC DNA]</scope>
    <source>
        <strain evidence="3">JP 163 A</strain>
    </source>
</reference>
<evidence type="ECO:0000313" key="2">
    <source>
        <dbReference type="Ensembl" id="ENSXMAP00000024993.1"/>
    </source>
</evidence>
<reference evidence="2" key="4">
    <citation type="submission" date="2025-09" db="UniProtKB">
        <authorList>
            <consortium name="Ensembl"/>
        </authorList>
    </citation>
    <scope>IDENTIFICATION</scope>
    <source>
        <strain evidence="2">JP 163 A</strain>
    </source>
</reference>
<dbReference type="InterPro" id="IPR021843">
    <property type="entry name" value="PSME4_C"/>
</dbReference>
<dbReference type="GO" id="GO:0070628">
    <property type="term" value="F:proteasome binding"/>
    <property type="evidence" value="ECO:0007669"/>
    <property type="project" value="InterPro"/>
</dbReference>
<dbReference type="Pfam" id="PF11919">
    <property type="entry name" value="PSME4_C"/>
    <property type="match status" value="1"/>
</dbReference>
<dbReference type="Ensembl" id="ENSXMAT00000023683.1">
    <property type="protein sequence ID" value="ENSXMAP00000024993.1"/>
    <property type="gene ID" value="ENSXMAG00000024975.1"/>
</dbReference>
<dbReference type="InParanoid" id="A0A3B5PZE5"/>
<evidence type="ECO:0000259" key="1">
    <source>
        <dbReference type="Pfam" id="PF11919"/>
    </source>
</evidence>
<dbReference type="Proteomes" id="UP000002852">
    <property type="component" value="Unassembled WGS sequence"/>
</dbReference>
<dbReference type="InterPro" id="IPR011989">
    <property type="entry name" value="ARM-like"/>
</dbReference>
<dbReference type="GO" id="GO:0005634">
    <property type="term" value="C:nucleus"/>
    <property type="evidence" value="ECO:0007669"/>
    <property type="project" value="TreeGrafter"/>
</dbReference>